<dbReference type="InterPro" id="IPR045340">
    <property type="entry name" value="DUF6533"/>
</dbReference>
<proteinExistence type="predicted"/>
<keyword evidence="4" id="KW-1185">Reference proteome</keyword>
<keyword evidence="1" id="KW-0812">Transmembrane</keyword>
<dbReference type="Proteomes" id="UP000623467">
    <property type="component" value="Unassembled WGS sequence"/>
</dbReference>
<keyword evidence="1" id="KW-1133">Transmembrane helix</keyword>
<evidence type="ECO:0000259" key="2">
    <source>
        <dbReference type="Pfam" id="PF20151"/>
    </source>
</evidence>
<gene>
    <name evidence="3" type="ORF">MSAN_01909900</name>
</gene>
<feature type="transmembrane region" description="Helical" evidence="1">
    <location>
        <begin position="65"/>
        <end position="85"/>
    </location>
</feature>
<feature type="transmembrane region" description="Helical" evidence="1">
    <location>
        <begin position="26"/>
        <end position="44"/>
    </location>
</feature>
<sequence length="101" mass="11374">MSDHPLQGLQDPTDLGSNNTLTYDSRIIRCFFLAALSILIYDHLLTLGAEVKYIWSSKLRPGTCWFLAVRYLGLCASIAVCPYYFVDLDDEVCRWIAAPPA</sequence>
<evidence type="ECO:0000256" key="1">
    <source>
        <dbReference type="SAM" id="Phobius"/>
    </source>
</evidence>
<dbReference type="AlphaFoldDB" id="A0A8H6XP31"/>
<comment type="caution">
    <text evidence="3">The sequence shown here is derived from an EMBL/GenBank/DDBJ whole genome shotgun (WGS) entry which is preliminary data.</text>
</comment>
<dbReference type="EMBL" id="JACAZH010000020">
    <property type="protein sequence ID" value="KAF7345330.1"/>
    <property type="molecule type" value="Genomic_DNA"/>
</dbReference>
<evidence type="ECO:0000313" key="4">
    <source>
        <dbReference type="Proteomes" id="UP000623467"/>
    </source>
</evidence>
<reference evidence="3" key="1">
    <citation type="submission" date="2020-05" db="EMBL/GenBank/DDBJ databases">
        <title>Mycena genomes resolve the evolution of fungal bioluminescence.</title>
        <authorList>
            <person name="Tsai I.J."/>
        </authorList>
    </citation>
    <scope>NUCLEOTIDE SEQUENCE</scope>
    <source>
        <strain evidence="3">160909Yilan</strain>
    </source>
</reference>
<dbReference type="OrthoDB" id="3242409at2759"/>
<accession>A0A8H6XP31</accession>
<name>A0A8H6XP31_9AGAR</name>
<feature type="domain" description="DUF6533" evidence="2">
    <location>
        <begin position="30"/>
        <end position="75"/>
    </location>
</feature>
<dbReference type="Pfam" id="PF20151">
    <property type="entry name" value="DUF6533"/>
    <property type="match status" value="1"/>
</dbReference>
<organism evidence="3 4">
    <name type="scientific">Mycena sanguinolenta</name>
    <dbReference type="NCBI Taxonomy" id="230812"/>
    <lineage>
        <taxon>Eukaryota</taxon>
        <taxon>Fungi</taxon>
        <taxon>Dikarya</taxon>
        <taxon>Basidiomycota</taxon>
        <taxon>Agaricomycotina</taxon>
        <taxon>Agaricomycetes</taxon>
        <taxon>Agaricomycetidae</taxon>
        <taxon>Agaricales</taxon>
        <taxon>Marasmiineae</taxon>
        <taxon>Mycenaceae</taxon>
        <taxon>Mycena</taxon>
    </lineage>
</organism>
<evidence type="ECO:0000313" key="3">
    <source>
        <dbReference type="EMBL" id="KAF7345330.1"/>
    </source>
</evidence>
<protein>
    <recommendedName>
        <fullName evidence="2">DUF6533 domain-containing protein</fullName>
    </recommendedName>
</protein>
<keyword evidence="1" id="KW-0472">Membrane</keyword>